<organism evidence="2 3">
    <name type="scientific">Phytophthora nicotianae P1976</name>
    <dbReference type="NCBI Taxonomy" id="1317066"/>
    <lineage>
        <taxon>Eukaryota</taxon>
        <taxon>Sar</taxon>
        <taxon>Stramenopiles</taxon>
        <taxon>Oomycota</taxon>
        <taxon>Peronosporomycetes</taxon>
        <taxon>Peronosporales</taxon>
        <taxon>Peronosporaceae</taxon>
        <taxon>Phytophthora</taxon>
    </lineage>
</organism>
<evidence type="ECO:0000313" key="3">
    <source>
        <dbReference type="Proteomes" id="UP000028582"/>
    </source>
</evidence>
<feature type="region of interest" description="Disordered" evidence="1">
    <location>
        <begin position="1"/>
        <end position="61"/>
    </location>
</feature>
<comment type="caution">
    <text evidence="2">The sequence shown here is derived from an EMBL/GenBank/DDBJ whole genome shotgun (WGS) entry which is preliminary data.</text>
</comment>
<reference evidence="2 3" key="1">
    <citation type="submission" date="2013-11" db="EMBL/GenBank/DDBJ databases">
        <title>The Genome Sequence of Phytophthora parasitica P1976.</title>
        <authorList>
            <consortium name="The Broad Institute Genomics Platform"/>
            <person name="Russ C."/>
            <person name="Tyler B."/>
            <person name="Panabieres F."/>
            <person name="Shan W."/>
            <person name="Tripathy S."/>
            <person name="Grunwald N."/>
            <person name="Machado M."/>
            <person name="Johnson C.S."/>
            <person name="Walker B."/>
            <person name="Young S."/>
            <person name="Zeng Q."/>
            <person name="Gargeya S."/>
            <person name="Fitzgerald M."/>
            <person name="Haas B."/>
            <person name="Abouelleil A."/>
            <person name="Allen A.W."/>
            <person name="Alvarado L."/>
            <person name="Arachchi H.M."/>
            <person name="Berlin A.M."/>
            <person name="Chapman S.B."/>
            <person name="Gainer-Dewar J."/>
            <person name="Goldberg J."/>
            <person name="Griggs A."/>
            <person name="Gujja S."/>
            <person name="Hansen M."/>
            <person name="Howarth C."/>
            <person name="Imamovic A."/>
            <person name="Ireland A."/>
            <person name="Larimer J."/>
            <person name="McCowan C."/>
            <person name="Murphy C."/>
            <person name="Pearson M."/>
            <person name="Poon T.W."/>
            <person name="Priest M."/>
            <person name="Roberts A."/>
            <person name="Saif S."/>
            <person name="Shea T."/>
            <person name="Sisk P."/>
            <person name="Sykes S."/>
            <person name="Wortman J."/>
            <person name="Nusbaum C."/>
            <person name="Birren B."/>
        </authorList>
    </citation>
    <scope>NUCLEOTIDE SEQUENCE [LARGE SCALE GENOMIC DNA]</scope>
    <source>
        <strain evidence="2 3">P1976</strain>
    </source>
</reference>
<dbReference type="Proteomes" id="UP000028582">
    <property type="component" value="Unassembled WGS sequence"/>
</dbReference>
<dbReference type="OrthoDB" id="133914at2759"/>
<protein>
    <submittedName>
        <fullName evidence="2">Uncharacterized protein</fullName>
    </submittedName>
</protein>
<feature type="compositionally biased region" description="Gly residues" evidence="1">
    <location>
        <begin position="1"/>
        <end position="10"/>
    </location>
</feature>
<dbReference type="AlphaFoldDB" id="A0A081ASK5"/>
<gene>
    <name evidence="2" type="ORF">F444_03904</name>
</gene>
<evidence type="ECO:0000256" key="1">
    <source>
        <dbReference type="SAM" id="MobiDB-lite"/>
    </source>
</evidence>
<proteinExistence type="predicted"/>
<evidence type="ECO:0000313" key="2">
    <source>
        <dbReference type="EMBL" id="ETO81866.1"/>
    </source>
</evidence>
<feature type="compositionally biased region" description="Basic and acidic residues" evidence="1">
    <location>
        <begin position="34"/>
        <end position="58"/>
    </location>
</feature>
<dbReference type="EMBL" id="ANJA01000787">
    <property type="protein sequence ID" value="ETO81866.1"/>
    <property type="molecule type" value="Genomic_DNA"/>
</dbReference>
<name>A0A081ASK5_PHYNI</name>
<sequence length="170" mass="19038">MEFGGLPGRGENGEPRVAPLNEAGEPPRAAPAEAPRDAAAEAPRDAAEAPRPRRDVPAVRKVAAATKAPKYDLDGGFDLYRARLESYLRQRNCWSVVIGTENPDPRNEENQRNYEERNLFARDTLLFGLLAKDAKKVCKFTRVSEMWSARCSYVIQRLELFTSRTIDTMG</sequence>
<accession>A0A081ASK5</accession>